<protein>
    <submittedName>
        <fullName evidence="5">SCP domain-containing protein</fullName>
    </submittedName>
</protein>
<sequence>MRPYILLLLLIKILLSYDAPPLPPKQLRYSIRGSRVVRKPQSIKHYTITSYRVSGKSVYKCADKKFHNYGEALEYCQFLNRYEAAKRKKNSWRIRSSLMRSKNSFKRSNKFPSIKSPTGTKNNSSGKGNSIANSKKDYNKNVIGNTEKEFSMNQKMNTESFSFYIWRRVWNSCNVICYRSNRYGKYKSLILDEINYYRSNHRGDKLVSSLHLNNLAQRLANKYANEQKLDVNKDATYGMLYANVKISLARVVLKSFYDTKSKYSFYFNKPLSRTALSFTQIVWTSTQKLGVGVQQHKDHLYVVLIFYPKGNKRGEFQKNVFKRVRKTFL</sequence>
<evidence type="ECO:0000313" key="4">
    <source>
        <dbReference type="Proteomes" id="UP000046392"/>
    </source>
</evidence>
<proteinExistence type="predicted"/>
<feature type="chain" id="PRO_5005893597" evidence="2">
    <location>
        <begin position="17"/>
        <end position="329"/>
    </location>
</feature>
<feature type="compositionally biased region" description="Polar residues" evidence="1">
    <location>
        <begin position="115"/>
        <end position="133"/>
    </location>
</feature>
<keyword evidence="2" id="KW-0732">Signal</keyword>
<dbReference type="SUPFAM" id="SSF55797">
    <property type="entry name" value="PR-1-like"/>
    <property type="match status" value="1"/>
</dbReference>
<dbReference type="Gene3D" id="3.40.33.10">
    <property type="entry name" value="CAP"/>
    <property type="match status" value="1"/>
</dbReference>
<dbReference type="Pfam" id="PF24100">
    <property type="entry name" value="DUF7381"/>
    <property type="match status" value="1"/>
</dbReference>
<reference evidence="5" key="1">
    <citation type="submission" date="2017-02" db="UniProtKB">
        <authorList>
            <consortium name="WormBaseParasite"/>
        </authorList>
    </citation>
    <scope>IDENTIFICATION</scope>
</reference>
<dbReference type="WBParaSite" id="SPAL_0000010200.1">
    <property type="protein sequence ID" value="SPAL_0000010200.1"/>
    <property type="gene ID" value="SPAL_0000010200"/>
</dbReference>
<keyword evidence="4" id="KW-1185">Reference proteome</keyword>
<feature type="signal peptide" evidence="2">
    <location>
        <begin position="1"/>
        <end position="16"/>
    </location>
</feature>
<evidence type="ECO:0000256" key="1">
    <source>
        <dbReference type="SAM" id="MobiDB-lite"/>
    </source>
</evidence>
<evidence type="ECO:0000256" key="2">
    <source>
        <dbReference type="SAM" id="SignalP"/>
    </source>
</evidence>
<organism evidence="4 5">
    <name type="scientific">Strongyloides papillosus</name>
    <name type="common">Intestinal threadworm</name>
    <dbReference type="NCBI Taxonomy" id="174720"/>
    <lineage>
        <taxon>Eukaryota</taxon>
        <taxon>Metazoa</taxon>
        <taxon>Ecdysozoa</taxon>
        <taxon>Nematoda</taxon>
        <taxon>Chromadorea</taxon>
        <taxon>Rhabditida</taxon>
        <taxon>Tylenchina</taxon>
        <taxon>Panagrolaimomorpha</taxon>
        <taxon>Strongyloidoidea</taxon>
        <taxon>Strongyloididae</taxon>
        <taxon>Strongyloides</taxon>
    </lineage>
</organism>
<dbReference type="InterPro" id="IPR035940">
    <property type="entry name" value="CAP_sf"/>
</dbReference>
<feature type="domain" description="SCP" evidence="3">
    <location>
        <begin position="185"/>
        <end position="314"/>
    </location>
</feature>
<dbReference type="Pfam" id="PF00188">
    <property type="entry name" value="CAP"/>
    <property type="match status" value="1"/>
</dbReference>
<name>A0A0N5B200_STREA</name>
<evidence type="ECO:0000313" key="5">
    <source>
        <dbReference type="WBParaSite" id="SPAL_0000010200.1"/>
    </source>
</evidence>
<dbReference type="AlphaFoldDB" id="A0A0N5B200"/>
<feature type="region of interest" description="Disordered" evidence="1">
    <location>
        <begin position="103"/>
        <end position="137"/>
    </location>
</feature>
<dbReference type="SMART" id="SM00198">
    <property type="entry name" value="SCP"/>
    <property type="match status" value="1"/>
</dbReference>
<dbReference type="InterPro" id="IPR055805">
    <property type="entry name" value="DUF7381"/>
</dbReference>
<dbReference type="PANTHER" id="PTHR10334">
    <property type="entry name" value="CYSTEINE-RICH SECRETORY PROTEIN-RELATED"/>
    <property type="match status" value="1"/>
</dbReference>
<dbReference type="InterPro" id="IPR001283">
    <property type="entry name" value="CRISP-related"/>
</dbReference>
<accession>A0A0N5B200</accession>
<dbReference type="Proteomes" id="UP000046392">
    <property type="component" value="Unplaced"/>
</dbReference>
<evidence type="ECO:0000259" key="3">
    <source>
        <dbReference type="SMART" id="SM00198"/>
    </source>
</evidence>
<dbReference type="InterPro" id="IPR014044">
    <property type="entry name" value="CAP_dom"/>
</dbReference>